<sequence length="1909" mass="213633">MFYCGYACSQVPGGWASQRIGGRKVLLISFVLWSLTCALVPLDPNKVTVLVIARLLVGVAQGFIFPSIHTVLAQWVPPHERSRSVSLTMSGMYLGAAAGMLFLPSLVKYRGPQSVFLAEAALGAMWCVLWFNYASDPPRSEHPKATAAGFGESLLPVKGNQKMKVENGVISARTADIPWKKILLSLPVWAIVVNNFTFHYALYVLMNWLPTYFEQGLQLSLQEMGSSKMMPYFNMFIFSNIGGVVADHLITKRILSVTNIRKLLNTVGFLVASLALMAIPVFRTSGGAVFCSSVALGFLALGRAGFAVNHLDIAPRYAGIVMGVSNTAGTFAGIIGVDLTGRLLEAAKTANADLSSPDSWRVVFYIPGSNLTSTLSRSRFNLQMSADEPYDGFPAYHSFPGRVAELEALESAHFQDRRGRSLGFMIMGERVGFLHYPTVTVDTSRKTSAGAPAEESEVMEKIKQELKRSRRLPWPPKLTPLKGNDHHSPALRWSLLILNIELRKNGLEFLIYSINSAVVLFSFTLICGADFVRPPQSFSHERCGLVDQKTRGKHHQPSSKSTDLLKQERERPLKEPRHFVRRPPYPIELLKEPYLEKYDTPNFALFDGRKGSAMEHISKFLDSMGPFAAHGDFCLREFSKSLVDRVYTWYTVLPARSIRTWEGMVESFCIKYFHVEEKITLANLRGTKQQIGEDLVKYIHRFRDVSLDCHVKYQEGELVEVCIDNMLPEFCTHLENLDITRFVLLLQKARKMAISVKPQVKKGRDKKSLPQTLTVSTTAIASGTKRKNSTEKVIKLPKITKQPTAEEQKDPKYCRYHRYVHHPTVDYQTLKWEKDKNTVVVSVVIHGNVSDMEVEESAVESSSLVPAAVRTLQKSPKFKSLFNQLGFGPEVRNAATEALITIAAKSGATCFTAEAHASPAFLETTNAITFTDEDMEVQYPDHRRPLYLSMVVKDVQVRHALVDTGSCLNLIPLSTFQAANVSQQKIQGSPMEVTRFGGVTEYTMGHVQLVLRVGPIVALTRFHVVNAEAPYHVLLGRPWLHKHKLVSSTYYQCVKGRLNGKPIRIAANSSPFDQTETHFVEAALYNDLASAGEPSIVKPCGTPLPAWEDIKDDPEIGNSEEVVVDQTESTAVKEEKSTTTEPKMTTKEELEVINLSDDPDVNVFAWDYDEMPGIDSGLVAHSLNVEPGTRPVHPPWLSNIVPVKKKNGQIRCCVDFRNLNKACPKDEFPLPNMDLLIDSAADYAMFSFMDGFSVKSKKREDHLETLRKLFDRCRLYKLKMNPLKCVFGVPAGKFLGFLVHNRGIDVDPAKAFAIATMKAPTSHKELKSFLGRLSYIRRFIPGLVAITVSQAIADLLAQFPRKDSSSILHEVPGGVGEALLADLVDFTWTLKFDGSSTSNSSGAGIVLIREDGETIAKSFKLDFSCSNNVSEYEAYITGLAIAHEMGIKHLRVIGDSNLIIYQTKGEFSLKEPSLAPYRALTQKLEEKFDTFEISHAMSCRNRYADALATLGSQISFEGPKVDVTINKRNTPITDLLKEEFEEQYLDAEDWRTLIKAKLMSPEGVADLKTLKDYVLIVGDLYCRLPGGVLARCVSLREAAKKLIEVHERSCEFRDGVSLYRRLQRLDLIGPINSPSVGYIWILVAIEYFSKWVEAIPLRKAIGAAVANFIREHIITRFEILYKIISDNGTPFVNKSVREVLEHYRIKHRRSKHYYPQGNGQAEATNRMLLRILSKMVFDYGKGLSSHLADALWAYHGSTKPVTGFTPFSLIYGTDVIAPTELLVPNPRILHGMDLEADADICAEVRVADLESLEEARELAKVRSLRYHQKLSNAYEKTLQTTIFAKGQMVLRKVDHVRRSLPSPSKFAPNWEGPYLIREAYDSGYYKLSTADGTILADPINRKWLKCYYS</sequence>
<protein>
    <submittedName>
        <fullName evidence="10">Uncharacterized protein</fullName>
    </submittedName>
</protein>
<dbReference type="InterPro" id="IPR050382">
    <property type="entry name" value="MFS_Na/Anion_cotransporter"/>
</dbReference>
<dbReference type="SUPFAM" id="SSF56672">
    <property type="entry name" value="DNA/RNA polymerases"/>
    <property type="match status" value="1"/>
</dbReference>
<dbReference type="PANTHER" id="PTHR11662:SF282">
    <property type="entry name" value="ANION TRANSPORTER 5-RELATED"/>
    <property type="match status" value="1"/>
</dbReference>
<dbReference type="InterPro" id="IPR021109">
    <property type="entry name" value="Peptidase_aspartic_dom_sf"/>
</dbReference>
<dbReference type="GO" id="GO:0015074">
    <property type="term" value="P:DNA integration"/>
    <property type="evidence" value="ECO:0007669"/>
    <property type="project" value="InterPro"/>
</dbReference>
<dbReference type="Pfam" id="PF00665">
    <property type="entry name" value="rve"/>
    <property type="match status" value="1"/>
</dbReference>
<feature type="transmembrane region" description="Helical" evidence="7">
    <location>
        <begin position="263"/>
        <end position="281"/>
    </location>
</feature>
<dbReference type="GO" id="GO:0003676">
    <property type="term" value="F:nucleic acid binding"/>
    <property type="evidence" value="ECO:0007669"/>
    <property type="project" value="InterPro"/>
</dbReference>
<dbReference type="Pfam" id="PF13456">
    <property type="entry name" value="RVT_3"/>
    <property type="match status" value="1"/>
</dbReference>
<dbReference type="PROSITE" id="PS50850">
    <property type="entry name" value="MFS"/>
    <property type="match status" value="1"/>
</dbReference>
<evidence type="ECO:0000256" key="1">
    <source>
        <dbReference type="ARBA" id="ARBA00004141"/>
    </source>
</evidence>
<dbReference type="InterPro" id="IPR011701">
    <property type="entry name" value="MFS"/>
</dbReference>
<dbReference type="GO" id="GO:0004523">
    <property type="term" value="F:RNA-DNA hybrid ribonuclease activity"/>
    <property type="evidence" value="ECO:0007669"/>
    <property type="project" value="InterPro"/>
</dbReference>
<evidence type="ECO:0000256" key="7">
    <source>
        <dbReference type="SAM" id="Phobius"/>
    </source>
</evidence>
<dbReference type="InterPro" id="IPR001584">
    <property type="entry name" value="Integrase_cat-core"/>
</dbReference>
<evidence type="ECO:0000256" key="3">
    <source>
        <dbReference type="ARBA" id="ARBA00022989"/>
    </source>
</evidence>
<dbReference type="InterPro" id="IPR043128">
    <property type="entry name" value="Rev_trsase/Diguanyl_cyclase"/>
</dbReference>
<dbReference type="CDD" id="cd17380">
    <property type="entry name" value="MFS_SLC17A9_like"/>
    <property type="match status" value="1"/>
</dbReference>
<dbReference type="Pfam" id="PF03732">
    <property type="entry name" value="Retrotrans_gag"/>
    <property type="match status" value="1"/>
</dbReference>
<feature type="transmembrane region" description="Helical" evidence="7">
    <location>
        <begin position="48"/>
        <end position="72"/>
    </location>
</feature>
<evidence type="ECO:0000313" key="10">
    <source>
        <dbReference type="EMBL" id="SPC77057.1"/>
    </source>
</evidence>
<evidence type="ECO:0000256" key="4">
    <source>
        <dbReference type="ARBA" id="ARBA00023136"/>
    </source>
</evidence>
<evidence type="ECO:0000256" key="6">
    <source>
        <dbReference type="SAM" id="MobiDB-lite"/>
    </source>
</evidence>
<comment type="subcellular location">
    <subcellularLocation>
        <location evidence="1">Membrane</location>
        <topology evidence="1">Multi-pass membrane protein</topology>
    </subcellularLocation>
</comment>
<dbReference type="InterPro" id="IPR005162">
    <property type="entry name" value="Retrotrans_gag_dom"/>
</dbReference>
<feature type="transmembrane region" description="Helical" evidence="7">
    <location>
        <begin position="115"/>
        <end position="134"/>
    </location>
</feature>
<dbReference type="GO" id="GO:0005315">
    <property type="term" value="F:phosphate transmembrane transporter activity"/>
    <property type="evidence" value="ECO:0007669"/>
    <property type="project" value="UniProtKB-ARBA"/>
</dbReference>
<feature type="region of interest" description="Disordered" evidence="6">
    <location>
        <begin position="547"/>
        <end position="572"/>
    </location>
</feature>
<feature type="domain" description="Major facilitator superfamily (MFS) profile" evidence="8">
    <location>
        <begin position="1"/>
        <end position="386"/>
    </location>
</feature>
<feature type="domain" description="Integrase catalytic" evidence="9">
    <location>
        <begin position="1613"/>
        <end position="1774"/>
    </location>
</feature>
<feature type="transmembrane region" description="Helical" evidence="7">
    <location>
        <begin position="182"/>
        <end position="209"/>
    </location>
</feature>
<feature type="transmembrane region" description="Helical" evidence="7">
    <location>
        <begin position="229"/>
        <end position="251"/>
    </location>
</feature>
<proteinExistence type="inferred from homology"/>
<dbReference type="SUPFAM" id="SSF50630">
    <property type="entry name" value="Acid proteases"/>
    <property type="match status" value="1"/>
</dbReference>
<keyword evidence="2 7" id="KW-0812">Transmembrane</keyword>
<dbReference type="InterPro" id="IPR002156">
    <property type="entry name" value="RNaseH_domain"/>
</dbReference>
<feature type="transmembrane region" description="Helical" evidence="7">
    <location>
        <begin position="25"/>
        <end position="42"/>
    </location>
</feature>
<feature type="transmembrane region" description="Helical" evidence="7">
    <location>
        <begin position="287"/>
        <end position="306"/>
    </location>
</feature>
<dbReference type="Gene3D" id="1.20.1250.20">
    <property type="entry name" value="MFS general substrate transporter like domains"/>
    <property type="match status" value="2"/>
</dbReference>
<dbReference type="Pfam" id="PF07690">
    <property type="entry name" value="MFS_1"/>
    <property type="match status" value="1"/>
</dbReference>
<dbReference type="GO" id="GO:0016020">
    <property type="term" value="C:membrane"/>
    <property type="evidence" value="ECO:0007669"/>
    <property type="project" value="UniProtKB-SubCell"/>
</dbReference>
<dbReference type="FunFam" id="1.20.1250.20:FF:000199">
    <property type="entry name" value="Probable anion transporter 7"/>
    <property type="match status" value="1"/>
</dbReference>
<dbReference type="InterPro" id="IPR044777">
    <property type="entry name" value="SLC17A9-like"/>
</dbReference>
<reference evidence="10" key="1">
    <citation type="submission" date="2018-02" db="EMBL/GenBank/DDBJ databases">
        <authorList>
            <person name="Cohen D.B."/>
            <person name="Kent A.D."/>
        </authorList>
    </citation>
    <scope>NUCLEOTIDE SEQUENCE</scope>
</reference>
<dbReference type="InterPro" id="IPR043502">
    <property type="entry name" value="DNA/RNA_pol_sf"/>
</dbReference>
<evidence type="ECO:0000259" key="8">
    <source>
        <dbReference type="PROSITE" id="PS50850"/>
    </source>
</evidence>
<dbReference type="EMBL" id="OIVN01000249">
    <property type="protein sequence ID" value="SPC77057.1"/>
    <property type="molecule type" value="Genomic_DNA"/>
</dbReference>
<dbReference type="SUPFAM" id="SSF103473">
    <property type="entry name" value="MFS general substrate transporter"/>
    <property type="match status" value="1"/>
</dbReference>
<dbReference type="CDD" id="cd09279">
    <property type="entry name" value="RNase_HI_like"/>
    <property type="match status" value="1"/>
</dbReference>
<keyword evidence="3 7" id="KW-1133">Transmembrane helix</keyword>
<evidence type="ECO:0000256" key="5">
    <source>
        <dbReference type="ARBA" id="ARBA00024362"/>
    </source>
</evidence>
<dbReference type="Gene3D" id="3.30.420.10">
    <property type="entry name" value="Ribonuclease H-like superfamily/Ribonuclease H"/>
    <property type="match status" value="2"/>
</dbReference>
<dbReference type="InterPro" id="IPR036397">
    <property type="entry name" value="RNaseH_sf"/>
</dbReference>
<dbReference type="Gene3D" id="3.10.10.10">
    <property type="entry name" value="HIV Type 1 Reverse Transcriptase, subunit A, domain 1"/>
    <property type="match status" value="1"/>
</dbReference>
<evidence type="ECO:0000259" key="9">
    <source>
        <dbReference type="PROSITE" id="PS50994"/>
    </source>
</evidence>
<keyword evidence="4 7" id="KW-0472">Membrane</keyword>
<dbReference type="InterPro" id="IPR020846">
    <property type="entry name" value="MFS_dom"/>
</dbReference>
<dbReference type="CDD" id="cd01647">
    <property type="entry name" value="RT_LTR"/>
    <property type="match status" value="1"/>
</dbReference>
<dbReference type="Gene3D" id="2.40.70.10">
    <property type="entry name" value="Acid Proteases"/>
    <property type="match status" value="1"/>
</dbReference>
<feature type="transmembrane region" description="Helical" evidence="7">
    <location>
        <begin position="84"/>
        <end position="103"/>
    </location>
</feature>
<dbReference type="PROSITE" id="PS50994">
    <property type="entry name" value="INTEGRASE"/>
    <property type="match status" value="1"/>
</dbReference>
<comment type="similarity">
    <text evidence="5">Belongs to the major facilitator superfamily. Sodium/anion cotransporter (TC 2.A.1.14) family.</text>
</comment>
<evidence type="ECO:0000256" key="2">
    <source>
        <dbReference type="ARBA" id="ARBA00022692"/>
    </source>
</evidence>
<dbReference type="InterPro" id="IPR012337">
    <property type="entry name" value="RNaseH-like_sf"/>
</dbReference>
<accession>A0A2N9EDF8</accession>
<dbReference type="InterPro" id="IPR036259">
    <property type="entry name" value="MFS_trans_sf"/>
</dbReference>
<dbReference type="SUPFAM" id="SSF53098">
    <property type="entry name" value="Ribonuclease H-like"/>
    <property type="match status" value="1"/>
</dbReference>
<dbReference type="PANTHER" id="PTHR11662">
    <property type="entry name" value="SOLUTE CARRIER FAMILY 17"/>
    <property type="match status" value="1"/>
</dbReference>
<organism evidence="10">
    <name type="scientific">Fagus sylvatica</name>
    <name type="common">Beechnut</name>
    <dbReference type="NCBI Taxonomy" id="28930"/>
    <lineage>
        <taxon>Eukaryota</taxon>
        <taxon>Viridiplantae</taxon>
        <taxon>Streptophyta</taxon>
        <taxon>Embryophyta</taxon>
        <taxon>Tracheophyta</taxon>
        <taxon>Spermatophyta</taxon>
        <taxon>Magnoliopsida</taxon>
        <taxon>eudicotyledons</taxon>
        <taxon>Gunneridae</taxon>
        <taxon>Pentapetalae</taxon>
        <taxon>rosids</taxon>
        <taxon>fabids</taxon>
        <taxon>Fagales</taxon>
        <taxon>Fagaceae</taxon>
        <taxon>Fagus</taxon>
    </lineage>
</organism>
<gene>
    <name evidence="10" type="ORF">FSB_LOCUS4939</name>
</gene>
<dbReference type="CDD" id="cd00303">
    <property type="entry name" value="retropepsin_like"/>
    <property type="match status" value="1"/>
</dbReference>
<name>A0A2N9EDF8_FAGSY</name>
<feature type="compositionally biased region" description="Basic and acidic residues" evidence="6">
    <location>
        <begin position="563"/>
        <end position="572"/>
    </location>
</feature>
<dbReference type="Gene3D" id="3.30.70.270">
    <property type="match status" value="3"/>
</dbReference>